<dbReference type="EMBL" id="QGNW01000004">
    <property type="protein sequence ID" value="RVX22017.1"/>
    <property type="molecule type" value="Genomic_DNA"/>
</dbReference>
<dbReference type="Proteomes" id="UP000288805">
    <property type="component" value="Unassembled WGS sequence"/>
</dbReference>
<protein>
    <submittedName>
        <fullName evidence="2">Uncharacterized protein</fullName>
    </submittedName>
</protein>
<accession>A0A438KLH2</accession>
<comment type="caution">
    <text evidence="2">The sequence shown here is derived from an EMBL/GenBank/DDBJ whole genome shotgun (WGS) entry which is preliminary data.</text>
</comment>
<proteinExistence type="predicted"/>
<dbReference type="AlphaFoldDB" id="A0A438KLH2"/>
<organism evidence="2 3">
    <name type="scientific">Vitis vinifera</name>
    <name type="common">Grape</name>
    <dbReference type="NCBI Taxonomy" id="29760"/>
    <lineage>
        <taxon>Eukaryota</taxon>
        <taxon>Viridiplantae</taxon>
        <taxon>Streptophyta</taxon>
        <taxon>Embryophyta</taxon>
        <taxon>Tracheophyta</taxon>
        <taxon>Spermatophyta</taxon>
        <taxon>Magnoliopsida</taxon>
        <taxon>eudicotyledons</taxon>
        <taxon>Gunneridae</taxon>
        <taxon>Pentapetalae</taxon>
        <taxon>rosids</taxon>
        <taxon>Vitales</taxon>
        <taxon>Vitaceae</taxon>
        <taxon>Viteae</taxon>
        <taxon>Vitis</taxon>
    </lineage>
</organism>
<sequence>MPSHEEGGSPGNLLIPSKRPTDLYSSSSPWLTKPSEGASGHPVRMFFAGATTESRTLCVLRIACHPSSSNVDHLIREATTLAPSVGNFTFYFDSVTSKDGHTFPKSIIW</sequence>
<reference evidence="2 3" key="1">
    <citation type="journal article" date="2018" name="PLoS Genet.">
        <title>Population sequencing reveals clonal diversity and ancestral inbreeding in the grapevine cultivar Chardonnay.</title>
        <authorList>
            <person name="Roach M.J."/>
            <person name="Johnson D.L."/>
            <person name="Bohlmann J."/>
            <person name="van Vuuren H.J."/>
            <person name="Jones S.J."/>
            <person name="Pretorius I.S."/>
            <person name="Schmidt S.A."/>
            <person name="Borneman A.R."/>
        </authorList>
    </citation>
    <scope>NUCLEOTIDE SEQUENCE [LARGE SCALE GENOMIC DNA]</scope>
    <source>
        <strain evidence="3">cv. Chardonnay</strain>
        <tissue evidence="2">Leaf</tissue>
    </source>
</reference>
<name>A0A438KLH2_VITVI</name>
<feature type="region of interest" description="Disordered" evidence="1">
    <location>
        <begin position="1"/>
        <end position="40"/>
    </location>
</feature>
<evidence type="ECO:0000256" key="1">
    <source>
        <dbReference type="SAM" id="MobiDB-lite"/>
    </source>
</evidence>
<evidence type="ECO:0000313" key="2">
    <source>
        <dbReference type="EMBL" id="RVX22017.1"/>
    </source>
</evidence>
<gene>
    <name evidence="2" type="ORF">CK203_001272</name>
</gene>
<evidence type="ECO:0000313" key="3">
    <source>
        <dbReference type="Proteomes" id="UP000288805"/>
    </source>
</evidence>